<dbReference type="GO" id="GO:0005634">
    <property type="term" value="C:nucleus"/>
    <property type="evidence" value="ECO:0007669"/>
    <property type="project" value="UniProtKB-SubCell"/>
</dbReference>
<dbReference type="GO" id="GO:0008270">
    <property type="term" value="F:zinc ion binding"/>
    <property type="evidence" value="ECO:0007669"/>
    <property type="project" value="UniProtKB-KW"/>
</dbReference>
<dbReference type="PANTHER" id="PTHR46481:SF10">
    <property type="entry name" value="ZINC FINGER BED DOMAIN-CONTAINING PROTEIN 39"/>
    <property type="match status" value="1"/>
</dbReference>
<evidence type="ECO:0000256" key="1">
    <source>
        <dbReference type="ARBA" id="ARBA00004123"/>
    </source>
</evidence>
<keyword evidence="5" id="KW-0539">Nucleus</keyword>
<evidence type="ECO:0000256" key="6">
    <source>
        <dbReference type="SAM" id="MobiDB-lite"/>
    </source>
</evidence>
<gene>
    <name evidence="7" type="ORF">O9K51_08576</name>
</gene>
<organism evidence="7 8">
    <name type="scientific">Purpureocillium lavendulum</name>
    <dbReference type="NCBI Taxonomy" id="1247861"/>
    <lineage>
        <taxon>Eukaryota</taxon>
        <taxon>Fungi</taxon>
        <taxon>Dikarya</taxon>
        <taxon>Ascomycota</taxon>
        <taxon>Pezizomycotina</taxon>
        <taxon>Sordariomycetes</taxon>
        <taxon>Hypocreomycetidae</taxon>
        <taxon>Hypocreales</taxon>
        <taxon>Ophiocordycipitaceae</taxon>
        <taxon>Purpureocillium</taxon>
    </lineage>
</organism>
<comment type="subcellular location">
    <subcellularLocation>
        <location evidence="1">Nucleus</location>
    </subcellularLocation>
</comment>
<dbReference type="PANTHER" id="PTHR46481">
    <property type="entry name" value="ZINC FINGER BED DOMAIN-CONTAINING PROTEIN 4"/>
    <property type="match status" value="1"/>
</dbReference>
<dbReference type="SUPFAM" id="SSF53098">
    <property type="entry name" value="Ribonuclease H-like"/>
    <property type="match status" value="1"/>
</dbReference>
<feature type="compositionally biased region" description="Basic and acidic residues" evidence="6">
    <location>
        <begin position="1"/>
        <end position="12"/>
    </location>
</feature>
<keyword evidence="4" id="KW-0862">Zinc</keyword>
<name>A0AB34FIY4_9HYPO</name>
<dbReference type="EMBL" id="JAQHRD010000007">
    <property type="protein sequence ID" value="KAJ6439165.1"/>
    <property type="molecule type" value="Genomic_DNA"/>
</dbReference>
<keyword evidence="2" id="KW-0479">Metal-binding</keyword>
<proteinExistence type="predicted"/>
<protein>
    <submittedName>
        <fullName evidence="7">Transposase</fullName>
    </submittedName>
</protein>
<evidence type="ECO:0000256" key="3">
    <source>
        <dbReference type="ARBA" id="ARBA00022771"/>
    </source>
</evidence>
<dbReference type="InterPro" id="IPR052035">
    <property type="entry name" value="ZnF_BED_domain_contain"/>
</dbReference>
<evidence type="ECO:0000256" key="5">
    <source>
        <dbReference type="ARBA" id="ARBA00023242"/>
    </source>
</evidence>
<keyword evidence="8" id="KW-1185">Reference proteome</keyword>
<comment type="caution">
    <text evidence="7">The sequence shown here is derived from an EMBL/GenBank/DDBJ whole genome shotgun (WGS) entry which is preliminary data.</text>
</comment>
<sequence>MHGIKDPGRKDMSPPSRTGTLAEHFGVTAAPTDQRIFSTILGRVKLGAFEELLVDWIIHDNIPFRIVESERLRRLIKFVNPIYKDKIPSSAVLRSRLLSIYNGAKGAVTEHLKTARSKIHITFDGWTSRSQLSLLGVNCFFVDYQWQHRRLLLALPAVSGRHTGDNLANEVADVLADWDLGNERLGYMVLDNASNNDTAMAALGDEFGFDPEERRLRCLGHVINLAVKQLMFGEAADAVDHAYFNRIVEKAGRAWDRSKRKLAKPTMLDDKLSEEDWDVVEVFIHILRPFDEISVRLQGNPKTSEDDHVISGSFWEYFPSFEYLLAYLEELKQGQDLNSGLDEESAAMVTSHVNLAWMKLNEYYSKLWPVAYIGAVVLHPCFGWPALKYHWEGHAAARRWEEDYSARLAKLWREEYADHEFPGLVVNLKASGGKMLSGYDAFLAQSLGKRKRVGSDGRAGNASAPVDEYERYLYNFAPADDKY</sequence>
<evidence type="ECO:0000256" key="4">
    <source>
        <dbReference type="ARBA" id="ARBA00022833"/>
    </source>
</evidence>
<evidence type="ECO:0000313" key="8">
    <source>
        <dbReference type="Proteomes" id="UP001163105"/>
    </source>
</evidence>
<reference evidence="7" key="1">
    <citation type="submission" date="2023-01" db="EMBL/GenBank/DDBJ databases">
        <title>The growth and conidiation of Purpureocillium lavendulum are regulated by nitrogen source and histone H3K14 acetylation.</title>
        <authorList>
            <person name="Tang P."/>
            <person name="Han J."/>
            <person name="Zhang C."/>
            <person name="Tang P."/>
            <person name="Qi F."/>
            <person name="Zhang K."/>
            <person name="Liang L."/>
        </authorList>
    </citation>
    <scope>NUCLEOTIDE SEQUENCE</scope>
    <source>
        <strain evidence="7">YMF1.00683</strain>
    </source>
</reference>
<feature type="region of interest" description="Disordered" evidence="6">
    <location>
        <begin position="1"/>
        <end position="20"/>
    </location>
</feature>
<evidence type="ECO:0000313" key="7">
    <source>
        <dbReference type="EMBL" id="KAJ6439165.1"/>
    </source>
</evidence>
<evidence type="ECO:0000256" key="2">
    <source>
        <dbReference type="ARBA" id="ARBA00022723"/>
    </source>
</evidence>
<keyword evidence="3" id="KW-0863">Zinc-finger</keyword>
<dbReference type="Proteomes" id="UP001163105">
    <property type="component" value="Unassembled WGS sequence"/>
</dbReference>
<dbReference type="InterPro" id="IPR012337">
    <property type="entry name" value="RNaseH-like_sf"/>
</dbReference>
<dbReference type="SUPFAM" id="SSF140996">
    <property type="entry name" value="Hermes dimerisation domain"/>
    <property type="match status" value="1"/>
</dbReference>
<dbReference type="AlphaFoldDB" id="A0AB34FIY4"/>
<accession>A0AB34FIY4</accession>